<protein>
    <submittedName>
        <fullName evidence="6">Uncharacterized protein</fullName>
    </submittedName>
</protein>
<evidence type="ECO:0000256" key="5">
    <source>
        <dbReference type="ARBA" id="ARBA00022884"/>
    </source>
</evidence>
<dbReference type="GO" id="GO:0008033">
    <property type="term" value="P:tRNA processing"/>
    <property type="evidence" value="ECO:0007669"/>
    <property type="project" value="UniProtKB-KW"/>
</dbReference>
<dbReference type="InterPro" id="IPR000100">
    <property type="entry name" value="RNase_P"/>
</dbReference>
<dbReference type="SUPFAM" id="SSF54211">
    <property type="entry name" value="Ribosomal protein S5 domain 2-like"/>
    <property type="match status" value="1"/>
</dbReference>
<evidence type="ECO:0000256" key="3">
    <source>
        <dbReference type="ARBA" id="ARBA00022759"/>
    </source>
</evidence>
<keyword evidence="1" id="KW-0819">tRNA processing</keyword>
<name>A0A974NZQ4_ENTFL</name>
<evidence type="ECO:0000256" key="4">
    <source>
        <dbReference type="ARBA" id="ARBA00022801"/>
    </source>
</evidence>
<sequence length="65" mass="7698">MFNKKTILCKSSFRGVRFRETTTSPFFEWGFLLGRKIGNAVTRNAVKRKNPREFISIKRPYLSRN</sequence>
<organism evidence="6">
    <name type="scientific">Enterococcus faecalis</name>
    <name type="common">Streptococcus faecalis</name>
    <dbReference type="NCBI Taxonomy" id="1351"/>
    <lineage>
        <taxon>Bacteria</taxon>
        <taxon>Bacillati</taxon>
        <taxon>Bacillota</taxon>
        <taxon>Bacilli</taxon>
        <taxon>Lactobacillales</taxon>
        <taxon>Enterococcaceae</taxon>
        <taxon>Enterococcus</taxon>
    </lineage>
</organism>
<dbReference type="Pfam" id="PF00825">
    <property type="entry name" value="Ribonuclease_P"/>
    <property type="match status" value="1"/>
</dbReference>
<dbReference type="GO" id="GO:0000049">
    <property type="term" value="F:tRNA binding"/>
    <property type="evidence" value="ECO:0007669"/>
    <property type="project" value="InterPro"/>
</dbReference>
<accession>A0A974NZQ4</accession>
<proteinExistence type="predicted"/>
<dbReference type="GO" id="GO:0004526">
    <property type="term" value="F:ribonuclease P activity"/>
    <property type="evidence" value="ECO:0007669"/>
    <property type="project" value="InterPro"/>
</dbReference>
<evidence type="ECO:0000256" key="2">
    <source>
        <dbReference type="ARBA" id="ARBA00022722"/>
    </source>
</evidence>
<dbReference type="InterPro" id="IPR020568">
    <property type="entry name" value="Ribosomal_Su5_D2-typ_SF"/>
</dbReference>
<keyword evidence="4" id="KW-0378">Hydrolase</keyword>
<dbReference type="Gene3D" id="3.30.230.10">
    <property type="match status" value="1"/>
</dbReference>
<gene>
    <name evidence="6" type="ORF">JG559_05540</name>
</gene>
<reference evidence="6" key="1">
    <citation type="submission" date="2021-01" db="EMBL/GenBank/DDBJ databases">
        <title>Enterococcus.</title>
        <authorList>
            <person name="Du X."/>
            <person name="Wang N."/>
        </authorList>
    </citation>
    <scope>NUCLEOTIDE SEQUENCE [LARGE SCALE GENOMIC DNA]</scope>
    <source>
        <strain evidence="6">T90-2</strain>
    </source>
</reference>
<dbReference type="InterPro" id="IPR014721">
    <property type="entry name" value="Ribsml_uS5_D2-typ_fold_subgr"/>
</dbReference>
<keyword evidence="5" id="KW-0694">RNA-binding</keyword>
<keyword evidence="3" id="KW-0255">Endonuclease</keyword>
<dbReference type="EMBL" id="CP068242">
    <property type="protein sequence ID" value="QQV79687.1"/>
    <property type="molecule type" value="Genomic_DNA"/>
</dbReference>
<keyword evidence="2" id="KW-0540">Nuclease</keyword>
<evidence type="ECO:0000256" key="1">
    <source>
        <dbReference type="ARBA" id="ARBA00022694"/>
    </source>
</evidence>
<evidence type="ECO:0000313" key="6">
    <source>
        <dbReference type="EMBL" id="QQV79687.1"/>
    </source>
</evidence>
<dbReference type="AlphaFoldDB" id="A0A974NZQ4"/>